<dbReference type="RefSeq" id="WP_307632355.1">
    <property type="nucleotide sequence ID" value="NZ_JAPHEH010000001.1"/>
</dbReference>
<dbReference type="Proteomes" id="UP001154240">
    <property type="component" value="Unassembled WGS sequence"/>
</dbReference>
<gene>
    <name evidence="1" type="ORF">OLX77_04305</name>
</gene>
<keyword evidence="2" id="KW-1185">Reference proteome</keyword>
<proteinExistence type="predicted"/>
<comment type="caution">
    <text evidence="1">The sequence shown here is derived from an EMBL/GenBank/DDBJ whole genome shotgun (WGS) entry which is preliminary data.</text>
</comment>
<protein>
    <submittedName>
        <fullName evidence="1">Uncharacterized protein</fullName>
    </submittedName>
</protein>
<evidence type="ECO:0000313" key="1">
    <source>
        <dbReference type="EMBL" id="MDG4475382.1"/>
    </source>
</evidence>
<dbReference type="AlphaFoldDB" id="A0A9X4MM75"/>
<dbReference type="EMBL" id="JAPHEH010000001">
    <property type="protein sequence ID" value="MDG4475382.1"/>
    <property type="molecule type" value="Genomic_DNA"/>
</dbReference>
<reference evidence="1" key="2">
    <citation type="submission" date="2022-10" db="EMBL/GenBank/DDBJ databases">
        <authorList>
            <person name="Aronson H.S."/>
        </authorList>
    </citation>
    <scope>NUCLEOTIDE SEQUENCE</scope>
    <source>
        <strain evidence="1">RS19-109</strain>
    </source>
</reference>
<evidence type="ECO:0000313" key="2">
    <source>
        <dbReference type="Proteomes" id="UP001154240"/>
    </source>
</evidence>
<sequence length="311" mass="34531">MANRKPATDFVRTEPVHADSYIANPHVDYLHKEDAVTGSALYSNGFFEPGADPVTVKRFFIESAIDANDHARANTNAVAGWRGLVLLPNDASPHEVTTLMKNCLQTIPKEYPVVATVHAGSGARKNLHMHFYLVPRADGSTSNKVNKSFAHQPLTNRIKAAVQSTWKQFGREMLVNVDEHKLPPISPKFRAHIRNTPQNDVLSGKAEMSATNPELKNYYRVYREKLLYKQRLDDLDADARKSTLSPAARRAEAFQEPIIDDVYQSLALKASTAKIDIVASKVDDIGIKPVLNTPKISPTKPTIKLQTGLSR</sequence>
<accession>A0A9X4MM75</accession>
<organism evidence="1 2">
    <name type="scientific">Thiovibrio frasassiensis</name>
    <dbReference type="NCBI Taxonomy" id="2984131"/>
    <lineage>
        <taxon>Bacteria</taxon>
        <taxon>Pseudomonadati</taxon>
        <taxon>Thermodesulfobacteriota</taxon>
        <taxon>Desulfobulbia</taxon>
        <taxon>Desulfobulbales</taxon>
        <taxon>Thiovibrionaceae</taxon>
        <taxon>Thiovibrio</taxon>
    </lineage>
</organism>
<name>A0A9X4MM75_9BACT</name>
<reference evidence="1" key="1">
    <citation type="journal article" date="2022" name="bioRxiv">
        <title>Thiovibrio frasassiensisgen. nov., sp. nov., an autotrophic, elemental sulfur disproportionating bacterium isolated from sulfidic karst sediment, and proposal of Thiovibrionaceae fam. nov.</title>
        <authorList>
            <person name="Aronson H."/>
            <person name="Thomas C."/>
            <person name="Bhattacharyya M."/>
            <person name="Eckstein S."/>
            <person name="Jensen S."/>
            <person name="Barco R."/>
            <person name="Macalady J."/>
            <person name="Amend J."/>
        </authorList>
    </citation>
    <scope>NUCLEOTIDE SEQUENCE</scope>
    <source>
        <strain evidence="1">RS19-109</strain>
    </source>
</reference>